<dbReference type="AlphaFoldDB" id="A0A8S1XMP1"/>
<sequence>MSYYRLIDILKDQKLILKIHFSLKNEIQTKKTMQILIAEANSAISSLDLDYEGILLKVQLSEQSIYPN</sequence>
<name>A0A8S1XMP1_9CILI</name>
<evidence type="ECO:0000313" key="2">
    <source>
        <dbReference type="Proteomes" id="UP000689195"/>
    </source>
</evidence>
<gene>
    <name evidence="1" type="ORF">PPENT_87.1.T1300007</name>
</gene>
<dbReference type="EMBL" id="CAJJDO010000130">
    <property type="protein sequence ID" value="CAD8202034.1"/>
    <property type="molecule type" value="Genomic_DNA"/>
</dbReference>
<comment type="caution">
    <text evidence="1">The sequence shown here is derived from an EMBL/GenBank/DDBJ whole genome shotgun (WGS) entry which is preliminary data.</text>
</comment>
<evidence type="ECO:0000313" key="1">
    <source>
        <dbReference type="EMBL" id="CAD8202034.1"/>
    </source>
</evidence>
<proteinExistence type="predicted"/>
<organism evidence="1 2">
    <name type="scientific">Paramecium pentaurelia</name>
    <dbReference type="NCBI Taxonomy" id="43138"/>
    <lineage>
        <taxon>Eukaryota</taxon>
        <taxon>Sar</taxon>
        <taxon>Alveolata</taxon>
        <taxon>Ciliophora</taxon>
        <taxon>Intramacronucleata</taxon>
        <taxon>Oligohymenophorea</taxon>
        <taxon>Peniculida</taxon>
        <taxon>Parameciidae</taxon>
        <taxon>Paramecium</taxon>
    </lineage>
</organism>
<protein>
    <submittedName>
        <fullName evidence="1">Uncharacterized protein</fullName>
    </submittedName>
</protein>
<dbReference type="Proteomes" id="UP000689195">
    <property type="component" value="Unassembled WGS sequence"/>
</dbReference>
<accession>A0A8S1XMP1</accession>
<keyword evidence="2" id="KW-1185">Reference proteome</keyword>
<reference evidence="1" key="1">
    <citation type="submission" date="2021-01" db="EMBL/GenBank/DDBJ databases">
        <authorList>
            <consortium name="Genoscope - CEA"/>
            <person name="William W."/>
        </authorList>
    </citation>
    <scope>NUCLEOTIDE SEQUENCE</scope>
</reference>